<organism evidence="3">
    <name type="scientific">Metarhizium acridum (strain CQMa 102)</name>
    <dbReference type="NCBI Taxonomy" id="655827"/>
    <lineage>
        <taxon>Eukaryota</taxon>
        <taxon>Fungi</taxon>
        <taxon>Dikarya</taxon>
        <taxon>Ascomycota</taxon>
        <taxon>Pezizomycotina</taxon>
        <taxon>Sordariomycetes</taxon>
        <taxon>Hypocreomycetidae</taxon>
        <taxon>Hypocreales</taxon>
        <taxon>Clavicipitaceae</taxon>
        <taxon>Metarhizium</taxon>
    </lineage>
</organism>
<dbReference type="InParanoid" id="E9DT49"/>
<evidence type="ECO:0000256" key="1">
    <source>
        <dbReference type="SAM" id="MobiDB-lite"/>
    </source>
</evidence>
<dbReference type="AlphaFoldDB" id="E9DT49"/>
<gene>
    <name evidence="2" type="ORF">MAC_00931</name>
</gene>
<feature type="region of interest" description="Disordered" evidence="1">
    <location>
        <begin position="15"/>
        <end position="52"/>
    </location>
</feature>
<reference evidence="2 3" key="1">
    <citation type="journal article" date="2011" name="PLoS Genet.">
        <title>Genome sequencing and comparative transcriptomics of the model entomopathogenic fungi Metarhizium anisopliae and M. acridum.</title>
        <authorList>
            <person name="Gao Q."/>
            <person name="Jin K."/>
            <person name="Ying S.H."/>
            <person name="Zhang Y."/>
            <person name="Xiao G."/>
            <person name="Shang Y."/>
            <person name="Duan Z."/>
            <person name="Hu X."/>
            <person name="Xie X.Q."/>
            <person name="Zhou G."/>
            <person name="Peng G."/>
            <person name="Luo Z."/>
            <person name="Huang W."/>
            <person name="Wang B."/>
            <person name="Fang W."/>
            <person name="Wang S."/>
            <person name="Zhong Y."/>
            <person name="Ma L.J."/>
            <person name="St Leger R.J."/>
            <person name="Zhao G.P."/>
            <person name="Pei Y."/>
            <person name="Feng M.G."/>
            <person name="Xia Y."/>
            <person name="Wang C."/>
        </authorList>
    </citation>
    <scope>NUCLEOTIDE SEQUENCE [LARGE SCALE GENOMIC DNA]</scope>
    <source>
        <strain evidence="2 3">CQMa 102</strain>
    </source>
</reference>
<dbReference type="KEGG" id="maw:19245242"/>
<proteinExistence type="predicted"/>
<sequence length="321" mass="36553">MDHMSTQAVYQHNSFNKCNTSGTVPKQRPGIKDFPTTPTNDEVKHHHSYCSSPTSFETDPIYRQTRRVTRMWWAEQPEQGSLRAIIQAHNREGILVRGIAWTGIHLQILDVRFLQGEEKLGQARSICQIPRGDTVVAYLRSCIPSVQKTGIQELLELLDFHDIGQKLLDLDFDGRAVDAIHTDGVFKNDTGSSCIAYLNFDTGTQRSPSNAPITRLRQKKQCRITPPEFAKDPYILCILIALAQKQLEKRDQRDESVRVSLLALPRRRASHLYFYTTCFPPSFLNKFTEPSLFVECPTVSISYVKIPLADPREGEQPQLKL</sequence>
<evidence type="ECO:0000313" key="2">
    <source>
        <dbReference type="EMBL" id="EFY93148.1"/>
    </source>
</evidence>
<dbReference type="OMA" id="AMISANH"/>
<dbReference type="Proteomes" id="UP000002499">
    <property type="component" value="Unassembled WGS sequence"/>
</dbReference>
<protein>
    <submittedName>
        <fullName evidence="2">Uncharacterized protein</fullName>
    </submittedName>
</protein>
<dbReference type="GeneID" id="19245242"/>
<accession>E9DT49</accession>
<dbReference type="eggNOG" id="ENOG502RQGC">
    <property type="taxonomic scope" value="Eukaryota"/>
</dbReference>
<dbReference type="HOGENOM" id="CLU_075118_0_0_1"/>
<name>E9DT49_METAQ</name>
<keyword evidence="3" id="KW-1185">Reference proteome</keyword>
<evidence type="ECO:0000313" key="3">
    <source>
        <dbReference type="Proteomes" id="UP000002499"/>
    </source>
</evidence>
<dbReference type="OrthoDB" id="4939174at2759"/>
<feature type="compositionally biased region" description="Polar residues" evidence="1">
    <location>
        <begin position="15"/>
        <end position="24"/>
    </location>
</feature>
<dbReference type="EMBL" id="GL698472">
    <property type="protein sequence ID" value="EFY93148.1"/>
    <property type="molecule type" value="Genomic_DNA"/>
</dbReference>